<dbReference type="AlphaFoldDB" id="A0A836KPV6"/>
<proteinExistence type="predicted"/>
<dbReference type="RefSeq" id="XP_067177017.1">
    <property type="nucleotide sequence ID" value="XM_067321922.1"/>
</dbReference>
<dbReference type="InterPro" id="IPR011992">
    <property type="entry name" value="EF-hand-dom_pair"/>
</dbReference>
<dbReference type="Gene3D" id="1.10.238.10">
    <property type="entry name" value="EF-hand"/>
    <property type="match status" value="1"/>
</dbReference>
<organism evidence="3 4">
    <name type="scientific">Leishmania martiniquensis</name>
    <dbReference type="NCBI Taxonomy" id="1580590"/>
    <lineage>
        <taxon>Eukaryota</taxon>
        <taxon>Discoba</taxon>
        <taxon>Euglenozoa</taxon>
        <taxon>Kinetoplastea</taxon>
        <taxon>Metakinetoplastina</taxon>
        <taxon>Trypanosomatida</taxon>
        <taxon>Trypanosomatidae</taxon>
        <taxon>Leishmaniinae</taxon>
        <taxon>Leishmania</taxon>
    </lineage>
</organism>
<dbReference type="PROSITE" id="PS50222">
    <property type="entry name" value="EF_HAND_2"/>
    <property type="match status" value="1"/>
</dbReference>
<evidence type="ECO:0000259" key="2">
    <source>
        <dbReference type="PROSITE" id="PS50222"/>
    </source>
</evidence>
<protein>
    <recommendedName>
        <fullName evidence="2">EF-hand domain-containing protein</fullName>
    </recommendedName>
</protein>
<dbReference type="EMBL" id="JAFEUZ010000029">
    <property type="protein sequence ID" value="KAG5473783.1"/>
    <property type="molecule type" value="Genomic_DNA"/>
</dbReference>
<dbReference type="GO" id="GO:0005509">
    <property type="term" value="F:calcium ion binding"/>
    <property type="evidence" value="ECO:0007669"/>
    <property type="project" value="InterPro"/>
</dbReference>
<keyword evidence="4" id="KW-1185">Reference proteome</keyword>
<comment type="caution">
    <text evidence="3">The sequence shown here is derived from an EMBL/GenBank/DDBJ whole genome shotgun (WGS) entry which is preliminary data.</text>
</comment>
<accession>A0A836KPV6</accession>
<dbReference type="GeneID" id="92514434"/>
<reference evidence="4" key="2">
    <citation type="journal article" date="2021" name="Sci. Data">
        <title>Chromosome-scale genome sequencing, assembly and annotation of six genomes from subfamily Leishmaniinae.</title>
        <authorList>
            <person name="Almutairi H."/>
            <person name="Urbaniak M.D."/>
            <person name="Bates M.D."/>
            <person name="Jariyapan N."/>
            <person name="Kwakye-Nuako G."/>
            <person name="Thomaz Soccol V."/>
            <person name="Al-Salem W.S."/>
            <person name="Dillon R.J."/>
            <person name="Bates P.A."/>
            <person name="Gatherer D."/>
        </authorList>
    </citation>
    <scope>NUCLEOTIDE SEQUENCE [LARGE SCALE GENOMIC DNA]</scope>
</reference>
<gene>
    <name evidence="3" type="ORF">LSCM1_04413</name>
</gene>
<dbReference type="InterPro" id="IPR002048">
    <property type="entry name" value="EF_hand_dom"/>
</dbReference>
<evidence type="ECO:0000313" key="3">
    <source>
        <dbReference type="EMBL" id="KAG5473783.1"/>
    </source>
</evidence>
<name>A0A836KPV6_9TRYP</name>
<evidence type="ECO:0000256" key="1">
    <source>
        <dbReference type="SAM" id="MobiDB-lite"/>
    </source>
</evidence>
<feature type="domain" description="EF-hand" evidence="2">
    <location>
        <begin position="293"/>
        <end position="328"/>
    </location>
</feature>
<sequence length="366" mass="39715">MLTTTADAGPAASAAPPPQQRLFDCLDAASKERITMLLSHYQMLLPVEQSSFMEELERYNEEQQALGVARGKAGEIWKRYMTPRLQAVQARDPAFVQPLTSHATATHGRNSDVAAEEATPPCALEDLLHTRGIFGEPEGVPIHVGKMSLYEKLHQNMRSRQSTRTESVTATITAAADAGAGAAGSPASLATLAEEQTEPAEGEREMGDGATPKPPTQDEHGERATALMYAGTLPSNASSNPSTAPYRNNAYQAVRLAMSSPGFIATTPPASLEAVRVLQDGVKPVLNVTAFPINEEMLREWFNELDVQGRGVLNLKEFQCYMRSLERDFGAPADYAALERDGARLAKSGWLSFEAFAYLVLCFVRV</sequence>
<reference evidence="4" key="1">
    <citation type="journal article" date="2021" name="Microbiol. Resour. Announc.">
        <title>LGAAP: Leishmaniinae Genome Assembly and Annotation Pipeline.</title>
        <authorList>
            <person name="Almutairi H."/>
            <person name="Urbaniak M.D."/>
            <person name="Bates M.D."/>
            <person name="Jariyapan N."/>
            <person name="Kwakye-Nuako G."/>
            <person name="Thomaz-Soccol V."/>
            <person name="Al-Salem W.S."/>
            <person name="Dillon R.J."/>
            <person name="Bates P.A."/>
            <person name="Gatherer D."/>
        </authorList>
    </citation>
    <scope>NUCLEOTIDE SEQUENCE [LARGE SCALE GENOMIC DNA]</scope>
</reference>
<dbReference type="OrthoDB" id="248349at2759"/>
<dbReference type="KEGG" id="lmat:92514434"/>
<dbReference type="Proteomes" id="UP000673552">
    <property type="component" value="Unassembled WGS sequence"/>
</dbReference>
<feature type="region of interest" description="Disordered" evidence="1">
    <location>
        <begin position="192"/>
        <end position="220"/>
    </location>
</feature>
<dbReference type="SUPFAM" id="SSF47473">
    <property type="entry name" value="EF-hand"/>
    <property type="match status" value="1"/>
</dbReference>
<evidence type="ECO:0000313" key="4">
    <source>
        <dbReference type="Proteomes" id="UP000673552"/>
    </source>
</evidence>